<feature type="domain" description="Mucin binding" evidence="1">
    <location>
        <begin position="8"/>
        <end position="84"/>
    </location>
</feature>
<protein>
    <recommendedName>
        <fullName evidence="1">Mucin binding domain-containing protein</fullName>
    </recommendedName>
</protein>
<reference evidence="2" key="2">
    <citation type="submission" date="2022-10" db="EMBL/GenBank/DDBJ databases">
        <authorList>
            <person name="Kostovova I."/>
            <person name="Moravkova M."/>
            <person name="Pechar R."/>
        </authorList>
    </citation>
    <scope>NUCLEOTIDE SEQUENCE</scope>
    <source>
        <strain evidence="2">M597B</strain>
    </source>
</reference>
<accession>A0AAW6BAW8</accession>
<comment type="caution">
    <text evidence="2">The sequence shown here is derived from an EMBL/GenBank/DDBJ whole genome shotgun (WGS) entry which is preliminary data.</text>
</comment>
<evidence type="ECO:0000313" key="3">
    <source>
        <dbReference type="Proteomes" id="UP001141961"/>
    </source>
</evidence>
<evidence type="ECO:0000313" key="2">
    <source>
        <dbReference type="EMBL" id="MDB6246926.1"/>
    </source>
</evidence>
<gene>
    <name evidence="2" type="ORF">ODV14_06245</name>
</gene>
<evidence type="ECO:0000259" key="1">
    <source>
        <dbReference type="Pfam" id="PF17965"/>
    </source>
</evidence>
<dbReference type="Pfam" id="PF17965">
    <property type="entry name" value="MucBP_2"/>
    <property type="match status" value="1"/>
</dbReference>
<sequence>MSLFSRKKKVVINYVDLDEDKKIITSTGEIIGKAGKAVDYSSADELKKLADQGYKLSYNEYDPTGSAPAFSNESLYTYTISLKHDTEELDHADANLGITKKRS</sequence>
<dbReference type="InterPro" id="IPR041558">
    <property type="entry name" value="MucBP_2"/>
</dbReference>
<dbReference type="RefSeq" id="WP_271327067.1">
    <property type="nucleotide sequence ID" value="NZ_JAOTHC010000017.1"/>
</dbReference>
<dbReference type="AlphaFoldDB" id="A0AAW6BAW8"/>
<reference evidence="2" key="1">
    <citation type="journal article" date="2022" name="Microorganisms">
        <title>Antibiotic Susceptibility, Resistance Gene Determinants and Corresponding Genomic Regions in Lactobacillus amylovorus Isolates Derived from Wild Boars and Domestic Pigs.</title>
        <authorList>
            <person name="Moravkova M."/>
            <person name="Kostovova I."/>
            <person name="Kavanova K."/>
            <person name="Pechar R."/>
            <person name="Stanek S."/>
            <person name="Brychta A."/>
            <person name="Zeman M."/>
            <person name="Kubasova T."/>
        </authorList>
    </citation>
    <scope>NUCLEOTIDE SEQUENCE</scope>
    <source>
        <strain evidence="2">M597B</strain>
    </source>
</reference>
<organism evidence="2 3">
    <name type="scientific">Lactobacillus amylovorus</name>
    <dbReference type="NCBI Taxonomy" id="1604"/>
    <lineage>
        <taxon>Bacteria</taxon>
        <taxon>Bacillati</taxon>
        <taxon>Bacillota</taxon>
        <taxon>Bacilli</taxon>
        <taxon>Lactobacillales</taxon>
        <taxon>Lactobacillaceae</taxon>
        <taxon>Lactobacillus</taxon>
    </lineage>
</organism>
<dbReference type="EMBL" id="JAOTHD010000017">
    <property type="protein sequence ID" value="MDB6246926.1"/>
    <property type="molecule type" value="Genomic_DNA"/>
</dbReference>
<proteinExistence type="predicted"/>
<dbReference type="Gene3D" id="3.10.20.470">
    <property type="match status" value="1"/>
</dbReference>
<name>A0AAW6BAW8_LACAM</name>
<dbReference type="Proteomes" id="UP001141961">
    <property type="component" value="Unassembled WGS sequence"/>
</dbReference>